<feature type="compositionally biased region" description="Basic and acidic residues" evidence="1">
    <location>
        <begin position="177"/>
        <end position="190"/>
    </location>
</feature>
<dbReference type="EMBL" id="RXIC02000025">
    <property type="protein sequence ID" value="KAB1206288.1"/>
    <property type="molecule type" value="Genomic_DNA"/>
</dbReference>
<comment type="caution">
    <text evidence="2">The sequence shown here is derived from an EMBL/GenBank/DDBJ whole genome shotgun (WGS) entry which is preliminary data.</text>
</comment>
<reference evidence="2 3" key="1">
    <citation type="journal article" date="2019" name="Plant Biotechnol. J.">
        <title>The red bayberry genome and genetic basis of sex determination.</title>
        <authorList>
            <person name="Jia H.M."/>
            <person name="Jia H.J."/>
            <person name="Cai Q.L."/>
            <person name="Wang Y."/>
            <person name="Zhao H.B."/>
            <person name="Yang W.F."/>
            <person name="Wang G.Y."/>
            <person name="Li Y.H."/>
            <person name="Zhan D.L."/>
            <person name="Shen Y.T."/>
            <person name="Niu Q.F."/>
            <person name="Chang L."/>
            <person name="Qiu J."/>
            <person name="Zhao L."/>
            <person name="Xie H.B."/>
            <person name="Fu W.Y."/>
            <person name="Jin J."/>
            <person name="Li X.W."/>
            <person name="Jiao Y."/>
            <person name="Zhou C.C."/>
            <person name="Tu T."/>
            <person name="Chai C.Y."/>
            <person name="Gao J.L."/>
            <person name="Fan L.J."/>
            <person name="van de Weg E."/>
            <person name="Wang J.Y."/>
            <person name="Gao Z.S."/>
        </authorList>
    </citation>
    <scope>NUCLEOTIDE SEQUENCE [LARGE SCALE GENOMIC DNA]</scope>
    <source>
        <tissue evidence="2">Leaves</tissue>
    </source>
</reference>
<name>A0A6A1V2R0_9ROSI</name>
<evidence type="ECO:0000313" key="3">
    <source>
        <dbReference type="Proteomes" id="UP000516437"/>
    </source>
</evidence>
<dbReference type="Proteomes" id="UP000516437">
    <property type="component" value="Chromosome 7"/>
</dbReference>
<organism evidence="2 3">
    <name type="scientific">Morella rubra</name>
    <name type="common">Chinese bayberry</name>
    <dbReference type="NCBI Taxonomy" id="262757"/>
    <lineage>
        <taxon>Eukaryota</taxon>
        <taxon>Viridiplantae</taxon>
        <taxon>Streptophyta</taxon>
        <taxon>Embryophyta</taxon>
        <taxon>Tracheophyta</taxon>
        <taxon>Spermatophyta</taxon>
        <taxon>Magnoliopsida</taxon>
        <taxon>eudicotyledons</taxon>
        <taxon>Gunneridae</taxon>
        <taxon>Pentapetalae</taxon>
        <taxon>rosids</taxon>
        <taxon>fabids</taxon>
        <taxon>Fagales</taxon>
        <taxon>Myricaceae</taxon>
        <taxon>Morella</taxon>
    </lineage>
</organism>
<feature type="region of interest" description="Disordered" evidence="1">
    <location>
        <begin position="171"/>
        <end position="200"/>
    </location>
</feature>
<protein>
    <submittedName>
        <fullName evidence="2">Uncharacterized protein</fullName>
    </submittedName>
</protein>
<proteinExistence type="predicted"/>
<evidence type="ECO:0000256" key="1">
    <source>
        <dbReference type="SAM" id="MobiDB-lite"/>
    </source>
</evidence>
<dbReference type="AlphaFoldDB" id="A0A6A1V2R0"/>
<evidence type="ECO:0000313" key="2">
    <source>
        <dbReference type="EMBL" id="KAB1206288.1"/>
    </source>
</evidence>
<gene>
    <name evidence="2" type="ORF">CJ030_MR7G011781</name>
</gene>
<feature type="region of interest" description="Disordered" evidence="1">
    <location>
        <begin position="106"/>
        <end position="140"/>
    </location>
</feature>
<keyword evidence="3" id="KW-1185">Reference proteome</keyword>
<sequence length="217" mass="23962">MLPKVGEVQPPLEAPTCRVVEDLSRADITPAIPGPCQELMSDNVGVKDAAWVADPAADLGGWEDPDFIVGGQLAPFQCAVFCPKQDSPEQSYQQELHATTPKFLKQPREETKTSTGLYLGVTDPTQKPDSPVPRSSKEVADRKGKFILRKSILQKRDPALVNFNEFSQTSLTGLKRGPNDMDEPRLEKKCSSNKPFQPTSDSILFVSCNRKANKPFY</sequence>
<accession>A0A6A1V2R0</accession>